<evidence type="ECO:0000313" key="10">
    <source>
        <dbReference type="EMBL" id="CAD7633559.1"/>
    </source>
</evidence>
<reference evidence="10" key="1">
    <citation type="submission" date="2020-11" db="EMBL/GenBank/DDBJ databases">
        <authorList>
            <person name="Tran Van P."/>
        </authorList>
    </citation>
    <scope>NUCLEOTIDE SEQUENCE</scope>
</reference>
<accession>A0A7R9Q765</accession>
<dbReference type="Gene3D" id="3.30.160.60">
    <property type="entry name" value="Classic Zinc Finger"/>
    <property type="match status" value="3"/>
</dbReference>
<comment type="similarity">
    <text evidence="6">Belongs to the snail C2H2-type zinc-finger protein family.</text>
</comment>
<feature type="domain" description="C2H2-type" evidence="9">
    <location>
        <begin position="763"/>
        <end position="791"/>
    </location>
</feature>
<evidence type="ECO:0000313" key="11">
    <source>
        <dbReference type="Proteomes" id="UP000759131"/>
    </source>
</evidence>
<evidence type="ECO:0000256" key="7">
    <source>
        <dbReference type="PROSITE-ProRule" id="PRU00042"/>
    </source>
</evidence>
<sequence length="857" mass="95635">MSSSDSFPTTYQSILELFAVHRKLFKCDYNKCDKRFAIQSLLDSHKHRKHAVKDITPREPIVSSTDAREQSTTAADDSQQQSMATTAVPPMVPTITSTSSPDNQSLDNPCDDDSDTDIEIVDTIPAVNTGQTLTPLRDQQMPNTSLVDNNQCLNINTNTGHTSADNPLPNTGQTVIDLDTDLEVIDTIPEPIRATTEPAPTAGHQTLSDQQLLNTSLVDHNPCLNTIKANTGHKSATDNPLSTTGEPVIHLPSIASDLDTDLEVIAVIPKASHRVTTESVPPTADRKTNRLIINVVELAASRIRKTRDLRTYRRTVVSNYTFYRSAHSSAFGSPAKPYGCPHDGCDKSFKTKLAMKIHRLSVHSSVGGRQYGYDSSTQTYYTKQALDKQRLTVHSAATRVNNVLQAPIETEVNVPFIPMDTTIADNKPVETTTALPVQSASASHPNNGLDSHLKVINTKPEPKSTTDIKPFTDHTAAAETLQTPIETIPMDTKVADDRLVEPTTALPVQSITATTDPNNSDLKPDLKVIVVKPEPKHTVDTKPPITDHKSDEKYIEICDTSSDENIGLEIVAEYRRHNCGQSLTGDKADGQCLPLAESKVTVSFDIKTMCETVTPAETPSALVSRTHPCDRCTQSFNTVDQLAEHKLMCRRCPKCDIMFANGFLRAHHMAAHHPRRKPPKWVRKAAKLVRKQTKPVPKTKPKLFRCKQCPMRYSSGVWFAKHMIRVHHQSRHKCRICPECKKWFPNDNQLYKHRVSVHSHSPYPCDQCDQSFKKRRQLIGHQYAVHSQPMPNPTKWTCSQCDRPFRNSRKLFRHNKSVHSMVQSMSMCETCGKGFVTSMGLADHKRAKKHFIVFFNI</sequence>
<feature type="domain" description="C2H2-type" evidence="9">
    <location>
        <begin position="732"/>
        <end position="763"/>
    </location>
</feature>
<evidence type="ECO:0000256" key="2">
    <source>
        <dbReference type="ARBA" id="ARBA00022737"/>
    </source>
</evidence>
<feature type="domain" description="C2H2-type" evidence="9">
    <location>
        <begin position="338"/>
        <end position="364"/>
    </location>
</feature>
<evidence type="ECO:0000259" key="9">
    <source>
        <dbReference type="PROSITE" id="PS50157"/>
    </source>
</evidence>
<dbReference type="PANTHER" id="PTHR24388:SF104">
    <property type="entry name" value="AT-RICH BINDING PROTEIN-RELATED"/>
    <property type="match status" value="1"/>
</dbReference>
<dbReference type="EMBL" id="OC867519">
    <property type="protein sequence ID" value="CAD7633559.1"/>
    <property type="molecule type" value="Genomic_DNA"/>
</dbReference>
<dbReference type="PROSITE" id="PS50157">
    <property type="entry name" value="ZINC_FINGER_C2H2_2"/>
    <property type="match status" value="6"/>
</dbReference>
<name>A0A7R9Q765_9ACAR</name>
<gene>
    <name evidence="10" type="ORF">OSB1V03_LOCUS13956</name>
</gene>
<evidence type="ECO:0000256" key="6">
    <source>
        <dbReference type="ARBA" id="ARBA00037948"/>
    </source>
</evidence>
<dbReference type="GO" id="GO:0008270">
    <property type="term" value="F:zinc ion binding"/>
    <property type="evidence" value="ECO:0007669"/>
    <property type="project" value="UniProtKB-KW"/>
</dbReference>
<keyword evidence="11" id="KW-1185">Reference proteome</keyword>
<dbReference type="Pfam" id="PF00096">
    <property type="entry name" value="zf-C2H2"/>
    <property type="match status" value="2"/>
</dbReference>
<dbReference type="GO" id="GO:0000981">
    <property type="term" value="F:DNA-binding transcription factor activity, RNA polymerase II-specific"/>
    <property type="evidence" value="ECO:0007669"/>
    <property type="project" value="TreeGrafter"/>
</dbReference>
<dbReference type="SUPFAM" id="SSF57667">
    <property type="entry name" value="beta-beta-alpha zinc fingers"/>
    <property type="match status" value="3"/>
</dbReference>
<feature type="domain" description="C2H2-type" evidence="9">
    <location>
        <begin position="796"/>
        <end position="824"/>
    </location>
</feature>
<dbReference type="PANTHER" id="PTHR24388">
    <property type="entry name" value="ZINC FINGER PROTEIN"/>
    <property type="match status" value="1"/>
</dbReference>
<evidence type="ECO:0000256" key="4">
    <source>
        <dbReference type="ARBA" id="ARBA00022833"/>
    </source>
</evidence>
<feature type="region of interest" description="Disordered" evidence="8">
    <location>
        <begin position="47"/>
        <end position="114"/>
    </location>
</feature>
<evidence type="ECO:0000256" key="1">
    <source>
        <dbReference type="ARBA" id="ARBA00022723"/>
    </source>
</evidence>
<keyword evidence="5" id="KW-0539">Nucleus</keyword>
<feature type="domain" description="C2H2-type" evidence="9">
    <location>
        <begin position="25"/>
        <end position="55"/>
    </location>
</feature>
<feature type="domain" description="C2H2-type" evidence="9">
    <location>
        <begin position="826"/>
        <end position="850"/>
    </location>
</feature>
<protein>
    <recommendedName>
        <fullName evidence="9">C2H2-type domain-containing protein</fullName>
    </recommendedName>
</protein>
<organism evidence="10">
    <name type="scientific">Medioppia subpectinata</name>
    <dbReference type="NCBI Taxonomy" id="1979941"/>
    <lineage>
        <taxon>Eukaryota</taxon>
        <taxon>Metazoa</taxon>
        <taxon>Ecdysozoa</taxon>
        <taxon>Arthropoda</taxon>
        <taxon>Chelicerata</taxon>
        <taxon>Arachnida</taxon>
        <taxon>Acari</taxon>
        <taxon>Acariformes</taxon>
        <taxon>Sarcoptiformes</taxon>
        <taxon>Oribatida</taxon>
        <taxon>Brachypylina</taxon>
        <taxon>Oppioidea</taxon>
        <taxon>Oppiidae</taxon>
        <taxon>Medioppia</taxon>
    </lineage>
</organism>
<dbReference type="AlphaFoldDB" id="A0A7R9Q765"/>
<keyword evidence="3 7" id="KW-0863">Zinc-finger</keyword>
<keyword evidence="2" id="KW-0677">Repeat</keyword>
<dbReference type="Proteomes" id="UP000759131">
    <property type="component" value="Unassembled WGS sequence"/>
</dbReference>
<dbReference type="EMBL" id="CAJPIZ010012944">
    <property type="protein sequence ID" value="CAG2113989.1"/>
    <property type="molecule type" value="Genomic_DNA"/>
</dbReference>
<proteinExistence type="inferred from homology"/>
<dbReference type="GO" id="GO:0000978">
    <property type="term" value="F:RNA polymerase II cis-regulatory region sequence-specific DNA binding"/>
    <property type="evidence" value="ECO:0007669"/>
    <property type="project" value="TreeGrafter"/>
</dbReference>
<dbReference type="InterPro" id="IPR050527">
    <property type="entry name" value="Snail/Krueppel_Znf"/>
</dbReference>
<evidence type="ECO:0000256" key="5">
    <source>
        <dbReference type="ARBA" id="ARBA00023242"/>
    </source>
</evidence>
<dbReference type="PROSITE" id="PS00028">
    <property type="entry name" value="ZINC_FINGER_C2H2_1"/>
    <property type="match status" value="8"/>
</dbReference>
<evidence type="ECO:0000256" key="3">
    <source>
        <dbReference type="ARBA" id="ARBA00022771"/>
    </source>
</evidence>
<dbReference type="InterPro" id="IPR036236">
    <property type="entry name" value="Znf_C2H2_sf"/>
</dbReference>
<keyword evidence="1" id="KW-0479">Metal-binding</keyword>
<dbReference type="OrthoDB" id="7784405at2759"/>
<dbReference type="SMART" id="SM00355">
    <property type="entry name" value="ZnF_C2H2"/>
    <property type="match status" value="9"/>
</dbReference>
<dbReference type="InterPro" id="IPR013087">
    <property type="entry name" value="Znf_C2H2_type"/>
</dbReference>
<feature type="compositionally biased region" description="Polar residues" evidence="8">
    <location>
        <begin position="94"/>
        <end position="107"/>
    </location>
</feature>
<keyword evidence="4" id="KW-0862">Zinc</keyword>
<evidence type="ECO:0000256" key="8">
    <source>
        <dbReference type="SAM" id="MobiDB-lite"/>
    </source>
</evidence>
<feature type="compositionally biased region" description="Polar residues" evidence="8">
    <location>
        <begin position="62"/>
        <end position="85"/>
    </location>
</feature>